<keyword evidence="3 6" id="KW-0812">Transmembrane</keyword>
<evidence type="ECO:0000259" key="7">
    <source>
        <dbReference type="Pfam" id="PF02687"/>
    </source>
</evidence>
<evidence type="ECO:0000256" key="1">
    <source>
        <dbReference type="ARBA" id="ARBA00004651"/>
    </source>
</evidence>
<feature type="transmembrane region" description="Helical" evidence="6">
    <location>
        <begin position="255"/>
        <end position="279"/>
    </location>
</feature>
<dbReference type="Proteomes" id="UP000218615">
    <property type="component" value="Unassembled WGS sequence"/>
</dbReference>
<name>A0A284VRM6_9EURY</name>
<organism evidence="9 10">
    <name type="scientific">Candidatus Methanoperedens nitratireducens</name>
    <dbReference type="NCBI Taxonomy" id="1392998"/>
    <lineage>
        <taxon>Archaea</taxon>
        <taxon>Methanobacteriati</taxon>
        <taxon>Methanobacteriota</taxon>
        <taxon>Stenosarchaea group</taxon>
        <taxon>Methanomicrobia</taxon>
        <taxon>Methanosarcinales</taxon>
        <taxon>ANME-2 cluster</taxon>
        <taxon>Candidatus Methanoperedentaceae</taxon>
        <taxon>Candidatus Methanoperedens</taxon>
    </lineage>
</organism>
<dbReference type="InterPro" id="IPR003838">
    <property type="entry name" value="ABC3_permease_C"/>
</dbReference>
<proteinExistence type="predicted"/>
<dbReference type="EMBL" id="FZMP01000202">
    <property type="protein sequence ID" value="SNQ61922.1"/>
    <property type="molecule type" value="Genomic_DNA"/>
</dbReference>
<dbReference type="Pfam" id="PF12704">
    <property type="entry name" value="MacB_PCD"/>
    <property type="match status" value="1"/>
</dbReference>
<dbReference type="Pfam" id="PF02687">
    <property type="entry name" value="FtsX"/>
    <property type="match status" value="1"/>
</dbReference>
<gene>
    <name evidence="9" type="ORF">MNV_550012</name>
</gene>
<evidence type="ECO:0000313" key="10">
    <source>
        <dbReference type="Proteomes" id="UP000218615"/>
    </source>
</evidence>
<feature type="transmembrane region" description="Helical" evidence="6">
    <location>
        <begin position="19"/>
        <end position="40"/>
    </location>
</feature>
<dbReference type="OrthoDB" id="11469at2157"/>
<feature type="transmembrane region" description="Helical" evidence="6">
    <location>
        <begin position="300"/>
        <end position="329"/>
    </location>
</feature>
<keyword evidence="5 6" id="KW-0472">Membrane</keyword>
<feature type="transmembrane region" description="Helical" evidence="6">
    <location>
        <begin position="349"/>
        <end position="371"/>
    </location>
</feature>
<keyword evidence="4 6" id="KW-1133">Transmembrane helix</keyword>
<dbReference type="InterPro" id="IPR051447">
    <property type="entry name" value="Lipoprotein-release_system"/>
</dbReference>
<sequence>MSAVFFYARKDAEKNRKTFIFIIIAIAISTANIIILNGFMDGVTNDFLEKTMETSSGHINVYPNEKEIYIDGLGIKEQKLETIDGVVAYSPRLTAGGALSYKEKSRSVRILALDPSKENKVTILLSKVDSGETLAANDRDGILVSYRLADELKIKPGDEVNILFEKGKTRVFTTRGILHTGMAMDANTVIINFDSGAEQLNLNNKASVILIKLSDEVLSGQYKNKISEELEMQKVKEWKQEIESVVSSLETFKEIFAIINAVGLFTSAVSVGVILYINILHKRRQIGILKAMGMKDLQVLSVYILEAVFLGAIGILIGDALGYAGTIYLEAHPFPEPTLGSMAPRFYTYLLYDASLVTMLTVLFAAVYPALIAGRMNIIKAIWGN</sequence>
<dbReference type="PANTHER" id="PTHR30489:SF0">
    <property type="entry name" value="LIPOPROTEIN-RELEASING SYSTEM TRANSMEMBRANE PROTEIN LOLE"/>
    <property type="match status" value="1"/>
</dbReference>
<feature type="domain" description="MacB-like periplasmic core" evidence="8">
    <location>
        <begin position="22"/>
        <end position="227"/>
    </location>
</feature>
<keyword evidence="2" id="KW-1003">Cell membrane</keyword>
<evidence type="ECO:0000256" key="2">
    <source>
        <dbReference type="ARBA" id="ARBA00022475"/>
    </source>
</evidence>
<dbReference type="GO" id="GO:0044874">
    <property type="term" value="P:lipoprotein localization to outer membrane"/>
    <property type="evidence" value="ECO:0007669"/>
    <property type="project" value="TreeGrafter"/>
</dbReference>
<dbReference type="AlphaFoldDB" id="A0A284VRM6"/>
<reference evidence="10" key="1">
    <citation type="submission" date="2017-06" db="EMBL/GenBank/DDBJ databases">
        <authorList>
            <person name="Cremers G."/>
        </authorList>
    </citation>
    <scope>NUCLEOTIDE SEQUENCE [LARGE SCALE GENOMIC DNA]</scope>
</reference>
<evidence type="ECO:0000313" key="9">
    <source>
        <dbReference type="EMBL" id="SNQ61922.1"/>
    </source>
</evidence>
<dbReference type="InterPro" id="IPR025857">
    <property type="entry name" value="MacB_PCD"/>
</dbReference>
<evidence type="ECO:0008006" key="11">
    <source>
        <dbReference type="Google" id="ProtNLM"/>
    </source>
</evidence>
<keyword evidence="10" id="KW-1185">Reference proteome</keyword>
<dbReference type="RefSeq" id="WP_096206549.1">
    <property type="nucleotide sequence ID" value="NZ_FZMP01000202.1"/>
</dbReference>
<protein>
    <recommendedName>
        <fullName evidence="11">ABC-type transport system, involved in lipoprotein release, permease component</fullName>
    </recommendedName>
</protein>
<dbReference type="PANTHER" id="PTHR30489">
    <property type="entry name" value="LIPOPROTEIN-RELEASING SYSTEM TRANSMEMBRANE PROTEIN LOLE"/>
    <property type="match status" value="1"/>
</dbReference>
<evidence type="ECO:0000259" key="8">
    <source>
        <dbReference type="Pfam" id="PF12704"/>
    </source>
</evidence>
<evidence type="ECO:0000256" key="3">
    <source>
        <dbReference type="ARBA" id="ARBA00022692"/>
    </source>
</evidence>
<accession>A0A284VRM6</accession>
<evidence type="ECO:0000256" key="6">
    <source>
        <dbReference type="SAM" id="Phobius"/>
    </source>
</evidence>
<dbReference type="GO" id="GO:0098797">
    <property type="term" value="C:plasma membrane protein complex"/>
    <property type="evidence" value="ECO:0007669"/>
    <property type="project" value="TreeGrafter"/>
</dbReference>
<comment type="subcellular location">
    <subcellularLocation>
        <location evidence="1">Cell membrane</location>
        <topology evidence="1">Multi-pass membrane protein</topology>
    </subcellularLocation>
</comment>
<evidence type="ECO:0000256" key="5">
    <source>
        <dbReference type="ARBA" id="ARBA00023136"/>
    </source>
</evidence>
<feature type="domain" description="ABC3 transporter permease C-terminal" evidence="7">
    <location>
        <begin position="258"/>
        <end position="378"/>
    </location>
</feature>
<evidence type="ECO:0000256" key="4">
    <source>
        <dbReference type="ARBA" id="ARBA00022989"/>
    </source>
</evidence>